<gene>
    <name evidence="3" type="ORF">OL599_20995</name>
</gene>
<keyword evidence="1" id="KW-0732">Signal</keyword>
<dbReference type="RefSeq" id="WP_264715941.1">
    <property type="nucleotide sequence ID" value="NZ_JAPDNT010000028.1"/>
</dbReference>
<name>A0AA42CJN7_9PROT</name>
<proteinExistence type="predicted"/>
<dbReference type="AlphaFoldDB" id="A0AA42CJN7"/>
<accession>A0AA42CJN7</accession>
<keyword evidence="4" id="KW-1185">Reference proteome</keyword>
<reference evidence="3" key="2">
    <citation type="submission" date="2022-10" db="EMBL/GenBank/DDBJ databases">
        <authorList>
            <person name="Trinh H.N."/>
        </authorList>
    </citation>
    <scope>NUCLEOTIDE SEQUENCE</scope>
    <source>
        <strain evidence="3">RN2-1</strain>
    </source>
</reference>
<feature type="chain" id="PRO_5041411662" evidence="1">
    <location>
        <begin position="28"/>
        <end position="231"/>
    </location>
</feature>
<sequence>MSKTMGPLAGAIVLAAGVLAMTGVAQAQTNSNVTAPPGVYFGTGNVNGGFNVTTFELDGGTLELGQRAKIRGGTVITPDGGDTSIYSAPIGADGGGRALWNYEFSLLATGELTLGGLNAAYVVALTVTDTNTLTSFTFNPLAIPDNATYAGDGLDGAQNSENLAFTTASLPFNPNAYDSYIFDLTVSTIGEQPVVVASNSITVNAVPEPATMSVLGAGLLGLALARRKRRG</sequence>
<comment type="caution">
    <text evidence="3">The sequence shown here is derived from an EMBL/GenBank/DDBJ whole genome shotgun (WGS) entry which is preliminary data.</text>
</comment>
<organism evidence="3 4">
    <name type="scientific">Limobrevibacterium gyesilva</name>
    <dbReference type="NCBI Taxonomy" id="2991712"/>
    <lineage>
        <taxon>Bacteria</taxon>
        <taxon>Pseudomonadati</taxon>
        <taxon>Pseudomonadota</taxon>
        <taxon>Alphaproteobacteria</taxon>
        <taxon>Acetobacterales</taxon>
        <taxon>Acetobacteraceae</taxon>
        <taxon>Limobrevibacterium</taxon>
    </lineage>
</organism>
<feature type="domain" description="Ice-binding protein C-terminal" evidence="2">
    <location>
        <begin position="205"/>
        <end position="227"/>
    </location>
</feature>
<dbReference type="NCBIfam" id="TIGR02595">
    <property type="entry name" value="PEP_CTERM"/>
    <property type="match status" value="1"/>
</dbReference>
<reference evidence="3" key="1">
    <citation type="submission" date="2022-09" db="EMBL/GenBank/DDBJ databases">
        <title>Rhodovastum sp. nov. RN2-1 isolated from soil in Seongnam, South Korea.</title>
        <authorList>
            <person name="Le N.T."/>
        </authorList>
    </citation>
    <scope>NUCLEOTIDE SEQUENCE</scope>
    <source>
        <strain evidence="3">RN2-1</strain>
    </source>
</reference>
<feature type="signal peptide" evidence="1">
    <location>
        <begin position="1"/>
        <end position="27"/>
    </location>
</feature>
<protein>
    <submittedName>
        <fullName evidence="3">PEP-CTERM sorting domain-containing protein</fullName>
    </submittedName>
</protein>
<evidence type="ECO:0000259" key="2">
    <source>
        <dbReference type="Pfam" id="PF07589"/>
    </source>
</evidence>
<evidence type="ECO:0000256" key="1">
    <source>
        <dbReference type="SAM" id="SignalP"/>
    </source>
</evidence>
<dbReference type="Proteomes" id="UP001165679">
    <property type="component" value="Unassembled WGS sequence"/>
</dbReference>
<evidence type="ECO:0000313" key="3">
    <source>
        <dbReference type="EMBL" id="MCW3477050.1"/>
    </source>
</evidence>
<dbReference type="Pfam" id="PF07589">
    <property type="entry name" value="PEP-CTERM"/>
    <property type="match status" value="1"/>
</dbReference>
<dbReference type="InterPro" id="IPR013424">
    <property type="entry name" value="Ice-binding_C"/>
</dbReference>
<evidence type="ECO:0000313" key="4">
    <source>
        <dbReference type="Proteomes" id="UP001165679"/>
    </source>
</evidence>
<dbReference type="EMBL" id="JAPDNT010000028">
    <property type="protein sequence ID" value="MCW3477050.1"/>
    <property type="molecule type" value="Genomic_DNA"/>
</dbReference>